<organism evidence="1 2">
    <name type="scientific">Roseospira navarrensis</name>
    <dbReference type="NCBI Taxonomy" id="140058"/>
    <lineage>
        <taxon>Bacteria</taxon>
        <taxon>Pseudomonadati</taxon>
        <taxon>Pseudomonadota</taxon>
        <taxon>Alphaproteobacteria</taxon>
        <taxon>Rhodospirillales</taxon>
        <taxon>Rhodospirillaceae</taxon>
        <taxon>Roseospira</taxon>
    </lineage>
</organism>
<evidence type="ECO:0008006" key="3">
    <source>
        <dbReference type="Google" id="ProtNLM"/>
    </source>
</evidence>
<evidence type="ECO:0000313" key="2">
    <source>
        <dbReference type="Proteomes" id="UP000434582"/>
    </source>
</evidence>
<accession>A0A7X1ZC81</accession>
<dbReference type="AlphaFoldDB" id="A0A7X1ZC81"/>
<evidence type="ECO:0000313" key="1">
    <source>
        <dbReference type="EMBL" id="MQX35876.1"/>
    </source>
</evidence>
<gene>
    <name evidence="1" type="ORF">GHC57_05020</name>
</gene>
<dbReference type="Proteomes" id="UP000434582">
    <property type="component" value="Unassembled WGS sequence"/>
</dbReference>
<keyword evidence="2" id="KW-1185">Reference proteome</keyword>
<protein>
    <recommendedName>
        <fullName evidence="3">Motility protein</fullName>
    </recommendedName>
</protein>
<comment type="caution">
    <text evidence="1">The sequence shown here is derived from an EMBL/GenBank/DDBJ whole genome shotgun (WGS) entry which is preliminary data.</text>
</comment>
<dbReference type="EMBL" id="WIVE01000009">
    <property type="protein sequence ID" value="MQX35876.1"/>
    <property type="molecule type" value="Genomic_DNA"/>
</dbReference>
<name>A0A7X1ZC81_9PROT</name>
<dbReference type="RefSeq" id="WP_153341808.1">
    <property type="nucleotide sequence ID" value="NZ_WIVE01000009.1"/>
</dbReference>
<sequence>MNIGAMASASALGEAVSLMQAQTSVNAQMSMLKMAAESDQSMANLLAANGGQAELPSQAVTPAAAPGKGTVVDIVV</sequence>
<proteinExistence type="predicted"/>
<reference evidence="1 2" key="1">
    <citation type="submission" date="2019-10" db="EMBL/GenBank/DDBJ databases">
        <title>Draft whole-genome sequence of the purple nonsulfur photosynthetic bacterium Roseospira navarrensis DSM 15114.</title>
        <authorList>
            <person name="Kyndt J.A."/>
            <person name="Meyer T.E."/>
        </authorList>
    </citation>
    <scope>NUCLEOTIDE SEQUENCE [LARGE SCALE GENOMIC DNA]</scope>
    <source>
        <strain evidence="1 2">DSM 15114</strain>
    </source>
</reference>
<dbReference type="OrthoDB" id="9913206at2"/>